<evidence type="ECO:0000313" key="7">
    <source>
        <dbReference type="Proteomes" id="UP001497623"/>
    </source>
</evidence>
<proteinExistence type="predicted"/>
<dbReference type="Proteomes" id="UP001497623">
    <property type="component" value="Unassembled WGS sequence"/>
</dbReference>
<keyword evidence="2 4" id="KW-0863">Zinc-finger</keyword>
<organism evidence="6 7">
    <name type="scientific">Meganyctiphanes norvegica</name>
    <name type="common">Northern krill</name>
    <name type="synonym">Thysanopoda norvegica</name>
    <dbReference type="NCBI Taxonomy" id="48144"/>
    <lineage>
        <taxon>Eukaryota</taxon>
        <taxon>Metazoa</taxon>
        <taxon>Ecdysozoa</taxon>
        <taxon>Arthropoda</taxon>
        <taxon>Crustacea</taxon>
        <taxon>Multicrustacea</taxon>
        <taxon>Malacostraca</taxon>
        <taxon>Eumalacostraca</taxon>
        <taxon>Eucarida</taxon>
        <taxon>Euphausiacea</taxon>
        <taxon>Euphausiidae</taxon>
        <taxon>Meganyctiphanes</taxon>
    </lineage>
</organism>
<keyword evidence="7" id="KW-1185">Reference proteome</keyword>
<dbReference type="InterPro" id="IPR013083">
    <property type="entry name" value="Znf_RING/FYVE/PHD"/>
</dbReference>
<dbReference type="InterPro" id="IPR001841">
    <property type="entry name" value="Znf_RING"/>
</dbReference>
<dbReference type="Gene3D" id="3.30.40.10">
    <property type="entry name" value="Zinc/RING finger domain, C3HC4 (zinc finger)"/>
    <property type="match status" value="1"/>
</dbReference>
<evidence type="ECO:0000256" key="4">
    <source>
        <dbReference type="PROSITE-ProRule" id="PRU00175"/>
    </source>
</evidence>
<dbReference type="SMART" id="SM00184">
    <property type="entry name" value="RING"/>
    <property type="match status" value="1"/>
</dbReference>
<feature type="non-terminal residue" evidence="6">
    <location>
        <position position="473"/>
    </location>
</feature>
<dbReference type="SUPFAM" id="SSF57845">
    <property type="entry name" value="B-box zinc-binding domain"/>
    <property type="match status" value="1"/>
</dbReference>
<evidence type="ECO:0000259" key="5">
    <source>
        <dbReference type="PROSITE" id="PS50089"/>
    </source>
</evidence>
<comment type="caution">
    <text evidence="6">The sequence shown here is derived from an EMBL/GenBank/DDBJ whole genome shotgun (WGS) entry which is preliminary data.</text>
</comment>
<evidence type="ECO:0000256" key="3">
    <source>
        <dbReference type="ARBA" id="ARBA00022833"/>
    </source>
</evidence>
<gene>
    <name evidence="6" type="ORF">MNOR_LOCUS38257</name>
</gene>
<dbReference type="Pfam" id="PF13639">
    <property type="entry name" value="zf-RING_2"/>
    <property type="match status" value="1"/>
</dbReference>
<keyword evidence="1" id="KW-0479">Metal-binding</keyword>
<dbReference type="SUPFAM" id="SSF57850">
    <property type="entry name" value="RING/U-box"/>
    <property type="match status" value="1"/>
</dbReference>
<dbReference type="InterPro" id="IPR017907">
    <property type="entry name" value="Znf_RING_CS"/>
</dbReference>
<reference evidence="6 7" key="1">
    <citation type="submission" date="2024-05" db="EMBL/GenBank/DDBJ databases">
        <authorList>
            <person name="Wallberg A."/>
        </authorList>
    </citation>
    <scope>NUCLEOTIDE SEQUENCE [LARGE SCALE GENOMIC DNA]</scope>
</reference>
<evidence type="ECO:0000256" key="2">
    <source>
        <dbReference type="ARBA" id="ARBA00022771"/>
    </source>
</evidence>
<evidence type="ECO:0000256" key="1">
    <source>
        <dbReference type="ARBA" id="ARBA00022723"/>
    </source>
</evidence>
<sequence length="473" mass="53300">MGENECIVCFSHYDDGDRRPRFMPCGHTLCSKCLEKAIKKVAKICPTCRKPYSASNVNDLPVNFSLERIVTSTNVAEKVPECPEHELPVSHRCSSHKAWVCNSCLSKDHSPKSCKIITIDEELSFKKATQLSQAQPLLNALEETCHKTDDTKKQCKQIIEETDKEIIRLETMVKILQEEIQRKKTFKNQIDVKYAMFDKKLENIKYKRCTYDEAVTSLMSSDTIREVSTCLVEVEHQAKRLKLISNEIEREENLMLQAFNIPAESTTGLSLGNHKLSVQDGRHHLHVFQGKVNPIDSKKGPKSLQFTDENDPPSTDGILTFMDFAWPKQRPRRVYMKMIGNTVRARQHMLLLTGQCGSSYRGLTFSTVFKRGQRGEYILIQPHDGKKAAPLFKDVTVTDDIPHMLSAGLVYGAGQGADRGNNALFAVKLIVDHGSSTAGFARVTEGLDILQDIAKSDKINEIKCVDCGIVLFY</sequence>
<dbReference type="PANTHER" id="PTHR47156">
    <property type="entry name" value="PROTEIN CBG20824"/>
    <property type="match status" value="1"/>
</dbReference>
<protein>
    <recommendedName>
        <fullName evidence="5">RING-type domain-containing protein</fullName>
    </recommendedName>
</protein>
<dbReference type="EMBL" id="CAXKWB010085083">
    <property type="protein sequence ID" value="CAL4209799.1"/>
    <property type="molecule type" value="Genomic_DNA"/>
</dbReference>
<dbReference type="PROSITE" id="PS00518">
    <property type="entry name" value="ZF_RING_1"/>
    <property type="match status" value="1"/>
</dbReference>
<dbReference type="PROSITE" id="PS50089">
    <property type="entry name" value="ZF_RING_2"/>
    <property type="match status" value="1"/>
</dbReference>
<name>A0AAV2SLP3_MEGNR</name>
<dbReference type="PANTHER" id="PTHR47156:SF10">
    <property type="entry name" value="E3 UBIQUITIN-PROTEIN LIGASE TRIM-21-RELATED"/>
    <property type="match status" value="1"/>
</dbReference>
<feature type="domain" description="RING-type" evidence="5">
    <location>
        <begin position="6"/>
        <end position="49"/>
    </location>
</feature>
<dbReference type="GO" id="GO:0008270">
    <property type="term" value="F:zinc ion binding"/>
    <property type="evidence" value="ECO:0007669"/>
    <property type="project" value="UniProtKB-KW"/>
</dbReference>
<keyword evidence="3" id="KW-0862">Zinc</keyword>
<dbReference type="InterPro" id="IPR052667">
    <property type="entry name" value="E3_ubiquitin-ligase_RING"/>
</dbReference>
<dbReference type="AlphaFoldDB" id="A0AAV2SLP3"/>
<accession>A0AAV2SLP3</accession>
<evidence type="ECO:0000313" key="6">
    <source>
        <dbReference type="EMBL" id="CAL4209799.1"/>
    </source>
</evidence>